<feature type="transmembrane region" description="Helical" evidence="1">
    <location>
        <begin position="6"/>
        <end position="28"/>
    </location>
</feature>
<keyword evidence="1" id="KW-1133">Transmembrane helix</keyword>
<feature type="transmembrane region" description="Helical" evidence="1">
    <location>
        <begin position="40"/>
        <end position="68"/>
    </location>
</feature>
<dbReference type="RefSeq" id="WP_251500917.1">
    <property type="nucleotide sequence ID" value="NZ_CAJSLV010000114.1"/>
</dbReference>
<keyword evidence="1" id="KW-0812">Transmembrane</keyword>
<dbReference type="EMBL" id="CAJSLV010000114">
    <property type="protein sequence ID" value="CAG6398912.1"/>
    <property type="molecule type" value="Genomic_DNA"/>
</dbReference>
<protein>
    <submittedName>
        <fullName evidence="2">Uncharacterized protein</fullName>
    </submittedName>
</protein>
<sequence length="161" mass="16353">MVLLLALLIPAGLVAGFGLVGYGCSTLVRAGGRRSGRNVWLRCLAAFLGAVAAAAYAWGLVVVGFAVLDAEDGGTDSSPLRPCRAPGDPGRAWNVVDYTVGYVPLRFVCVNQDGSSYTPGTVPGYVNPAAQGFGLAAAACAVAATRRSQRGVPKGAAAQAR</sequence>
<evidence type="ECO:0000256" key="1">
    <source>
        <dbReference type="SAM" id="Phobius"/>
    </source>
</evidence>
<keyword evidence="3" id="KW-1185">Reference proteome</keyword>
<gene>
    <name evidence="2" type="ORF">SCOCK_80067</name>
</gene>
<reference evidence="2" key="1">
    <citation type="submission" date="2021-05" db="EMBL/GenBank/DDBJ databases">
        <authorList>
            <person name="Arsene-Ploetze F."/>
        </authorList>
    </citation>
    <scope>NUCLEOTIDE SEQUENCE</scope>
    <source>
        <strain evidence="2">DSM 42138</strain>
    </source>
</reference>
<dbReference type="AlphaFoldDB" id="A0A9W4E0V9"/>
<comment type="caution">
    <text evidence="2">The sequence shown here is derived from an EMBL/GenBank/DDBJ whole genome shotgun (WGS) entry which is preliminary data.</text>
</comment>
<proteinExistence type="predicted"/>
<feature type="transmembrane region" description="Helical" evidence="1">
    <location>
        <begin position="125"/>
        <end position="144"/>
    </location>
</feature>
<accession>A0A9W4E0V9</accession>
<organism evidence="2 3">
    <name type="scientific">Actinacidiphila cocklensis</name>
    <dbReference type="NCBI Taxonomy" id="887465"/>
    <lineage>
        <taxon>Bacteria</taxon>
        <taxon>Bacillati</taxon>
        <taxon>Actinomycetota</taxon>
        <taxon>Actinomycetes</taxon>
        <taxon>Kitasatosporales</taxon>
        <taxon>Streptomycetaceae</taxon>
        <taxon>Actinacidiphila</taxon>
    </lineage>
</organism>
<evidence type="ECO:0000313" key="2">
    <source>
        <dbReference type="EMBL" id="CAG6398912.1"/>
    </source>
</evidence>
<dbReference type="Proteomes" id="UP001152519">
    <property type="component" value="Unassembled WGS sequence"/>
</dbReference>
<evidence type="ECO:0000313" key="3">
    <source>
        <dbReference type="Proteomes" id="UP001152519"/>
    </source>
</evidence>
<keyword evidence="1" id="KW-0472">Membrane</keyword>
<name>A0A9W4E0V9_9ACTN</name>